<accession>A0AAD7DWE9</accession>
<evidence type="ECO:0000313" key="3">
    <source>
        <dbReference type="Proteomes" id="UP001221757"/>
    </source>
</evidence>
<feature type="region of interest" description="Disordered" evidence="1">
    <location>
        <begin position="1"/>
        <end position="23"/>
    </location>
</feature>
<comment type="caution">
    <text evidence="2">The sequence shown here is derived from an EMBL/GenBank/DDBJ whole genome shotgun (WGS) entry which is preliminary data.</text>
</comment>
<keyword evidence="3" id="KW-1185">Reference proteome</keyword>
<protein>
    <submittedName>
        <fullName evidence="2">Uncharacterized protein</fullName>
    </submittedName>
</protein>
<dbReference type="Proteomes" id="UP001221757">
    <property type="component" value="Unassembled WGS sequence"/>
</dbReference>
<evidence type="ECO:0000256" key="1">
    <source>
        <dbReference type="SAM" id="MobiDB-lite"/>
    </source>
</evidence>
<evidence type="ECO:0000313" key="2">
    <source>
        <dbReference type="EMBL" id="KAJ7700681.1"/>
    </source>
</evidence>
<dbReference type="AlphaFoldDB" id="A0AAD7DWE9"/>
<proteinExistence type="predicted"/>
<feature type="region of interest" description="Disordered" evidence="1">
    <location>
        <begin position="38"/>
        <end position="118"/>
    </location>
</feature>
<reference evidence="2" key="1">
    <citation type="submission" date="2023-03" db="EMBL/GenBank/DDBJ databases">
        <title>Massive genome expansion in bonnet fungi (Mycena s.s.) driven by repeated elements and novel gene families across ecological guilds.</title>
        <authorList>
            <consortium name="Lawrence Berkeley National Laboratory"/>
            <person name="Harder C.B."/>
            <person name="Miyauchi S."/>
            <person name="Viragh M."/>
            <person name="Kuo A."/>
            <person name="Thoen E."/>
            <person name="Andreopoulos B."/>
            <person name="Lu D."/>
            <person name="Skrede I."/>
            <person name="Drula E."/>
            <person name="Henrissat B."/>
            <person name="Morin E."/>
            <person name="Kohler A."/>
            <person name="Barry K."/>
            <person name="LaButti K."/>
            <person name="Morin E."/>
            <person name="Salamov A."/>
            <person name="Lipzen A."/>
            <person name="Mereny Z."/>
            <person name="Hegedus B."/>
            <person name="Baldrian P."/>
            <person name="Stursova M."/>
            <person name="Weitz H."/>
            <person name="Taylor A."/>
            <person name="Grigoriev I.V."/>
            <person name="Nagy L.G."/>
            <person name="Martin F."/>
            <person name="Kauserud H."/>
        </authorList>
    </citation>
    <scope>NUCLEOTIDE SEQUENCE</scope>
    <source>
        <strain evidence="2">CBHHK067</strain>
    </source>
</reference>
<gene>
    <name evidence="2" type="ORF">B0H17DRAFT_209903</name>
</gene>
<feature type="compositionally biased region" description="Basic and acidic residues" evidence="1">
    <location>
        <begin position="54"/>
        <end position="74"/>
    </location>
</feature>
<name>A0AAD7DWE9_MYCRO</name>
<sequence length="118" mass="12866">MVKSSTKAGGQGKRPKQFLDQSAARGLAESIADIQEQKSQIKVEKHQTAQIGKPRPERLPRISESKAKLKEAKAHLAAQRSESKKARNKRRKQSKQSDSAPLGDAPSAPPAKKQVSFA</sequence>
<organism evidence="2 3">
    <name type="scientific">Mycena rosella</name>
    <name type="common">Pink bonnet</name>
    <name type="synonym">Agaricus rosellus</name>
    <dbReference type="NCBI Taxonomy" id="1033263"/>
    <lineage>
        <taxon>Eukaryota</taxon>
        <taxon>Fungi</taxon>
        <taxon>Dikarya</taxon>
        <taxon>Basidiomycota</taxon>
        <taxon>Agaricomycotina</taxon>
        <taxon>Agaricomycetes</taxon>
        <taxon>Agaricomycetidae</taxon>
        <taxon>Agaricales</taxon>
        <taxon>Marasmiineae</taxon>
        <taxon>Mycenaceae</taxon>
        <taxon>Mycena</taxon>
    </lineage>
</organism>
<feature type="compositionally biased region" description="Basic and acidic residues" evidence="1">
    <location>
        <begin position="38"/>
        <end position="47"/>
    </location>
</feature>
<dbReference type="EMBL" id="JARKIE010000019">
    <property type="protein sequence ID" value="KAJ7700681.1"/>
    <property type="molecule type" value="Genomic_DNA"/>
</dbReference>